<dbReference type="CDD" id="cd03357">
    <property type="entry name" value="LbH_MAT_GAT"/>
    <property type="match status" value="1"/>
</dbReference>
<evidence type="ECO:0000256" key="2">
    <source>
        <dbReference type="ARBA" id="ARBA00022679"/>
    </source>
</evidence>
<reference evidence="3" key="1">
    <citation type="submission" date="2019-04" db="EMBL/GenBank/DDBJ databases">
        <title>Evolution of Biomass-Degrading Anaerobic Consortia Revealed by Metagenomics.</title>
        <authorList>
            <person name="Peng X."/>
        </authorList>
    </citation>
    <scope>NUCLEOTIDE SEQUENCE</scope>
    <source>
        <strain evidence="3">SIG18</strain>
    </source>
</reference>
<comment type="similarity">
    <text evidence="1">Belongs to the transferase hexapeptide repeat family.</text>
</comment>
<comment type="caution">
    <text evidence="3">The sequence shown here is derived from an EMBL/GenBank/DDBJ whole genome shotgun (WGS) entry which is preliminary data.</text>
</comment>
<evidence type="ECO:0000313" key="3">
    <source>
        <dbReference type="EMBL" id="MBE6500915.1"/>
    </source>
</evidence>
<dbReference type="RefSeq" id="WP_303738036.1">
    <property type="nucleotide sequence ID" value="NZ_SUTK01000002.1"/>
</dbReference>
<evidence type="ECO:0000313" key="4">
    <source>
        <dbReference type="Proteomes" id="UP000783037"/>
    </source>
</evidence>
<dbReference type="Gene3D" id="2.160.10.10">
    <property type="entry name" value="Hexapeptide repeat proteins"/>
    <property type="match status" value="1"/>
</dbReference>
<dbReference type="Pfam" id="PF14602">
    <property type="entry name" value="Hexapep_2"/>
    <property type="match status" value="1"/>
</dbReference>
<dbReference type="InterPro" id="IPR001451">
    <property type="entry name" value="Hexapep"/>
</dbReference>
<dbReference type="SUPFAM" id="SSF51161">
    <property type="entry name" value="Trimeric LpxA-like enzymes"/>
    <property type="match status" value="1"/>
</dbReference>
<sequence length="188" mass="20765">MDLEEFLEHVNSGKTIHFPSEAQELCDEFLREATRIKMKLNCEYHTEEEIQEIMAELTGQEVNKTLNLIPPFHTDCGKNIHIGENVFINSNCTMQDQGGIYIGNDVLIGHNVCLLTLNHDFEIEKRAELHPSPIHIKNKVWIGSNATILPGVTIGEGAIVAAGAVVTKDVDAKSIVGGVPAKLIKKIE</sequence>
<dbReference type="InterPro" id="IPR018357">
    <property type="entry name" value="Hexapep_transf_CS"/>
</dbReference>
<dbReference type="EMBL" id="SUTK01000002">
    <property type="protein sequence ID" value="MBE6500915.1"/>
    <property type="molecule type" value="Genomic_DNA"/>
</dbReference>
<dbReference type="InterPro" id="IPR051159">
    <property type="entry name" value="Hexapeptide_acetyltransf"/>
</dbReference>
<organism evidence="3 4">
    <name type="scientific">Methanobrevibacter thaueri</name>
    <dbReference type="NCBI Taxonomy" id="190975"/>
    <lineage>
        <taxon>Archaea</taxon>
        <taxon>Methanobacteriati</taxon>
        <taxon>Methanobacteriota</taxon>
        <taxon>Methanomada group</taxon>
        <taxon>Methanobacteria</taxon>
        <taxon>Methanobacteriales</taxon>
        <taxon>Methanobacteriaceae</taxon>
        <taxon>Methanobrevibacter</taxon>
    </lineage>
</organism>
<evidence type="ECO:0000256" key="1">
    <source>
        <dbReference type="ARBA" id="ARBA00007274"/>
    </source>
</evidence>
<dbReference type="PANTHER" id="PTHR23416:SF23">
    <property type="entry name" value="ACETYLTRANSFERASE C18B11.09C-RELATED"/>
    <property type="match status" value="1"/>
</dbReference>
<dbReference type="AlphaFoldDB" id="A0A8T3VC65"/>
<name>A0A8T3VC65_9EURY</name>
<dbReference type="PROSITE" id="PS00101">
    <property type="entry name" value="HEXAPEP_TRANSFERASES"/>
    <property type="match status" value="1"/>
</dbReference>
<dbReference type="GO" id="GO:0008374">
    <property type="term" value="F:O-acyltransferase activity"/>
    <property type="evidence" value="ECO:0007669"/>
    <property type="project" value="TreeGrafter"/>
</dbReference>
<gene>
    <name evidence="3" type="ORF">E7Z79_00570</name>
</gene>
<accession>A0A8T3VC65</accession>
<keyword evidence="2" id="KW-0808">Transferase</keyword>
<dbReference type="Pfam" id="PF00132">
    <property type="entry name" value="Hexapep"/>
    <property type="match status" value="1"/>
</dbReference>
<protein>
    <submittedName>
        <fullName evidence="3">Sugar O-acetyltransferase</fullName>
    </submittedName>
</protein>
<proteinExistence type="inferred from homology"/>
<dbReference type="InterPro" id="IPR011004">
    <property type="entry name" value="Trimer_LpxA-like_sf"/>
</dbReference>
<dbReference type="PANTHER" id="PTHR23416">
    <property type="entry name" value="SIALIC ACID SYNTHASE-RELATED"/>
    <property type="match status" value="1"/>
</dbReference>
<dbReference type="Proteomes" id="UP000783037">
    <property type="component" value="Unassembled WGS sequence"/>
</dbReference>